<evidence type="ECO:0000256" key="1">
    <source>
        <dbReference type="SAM" id="MobiDB-lite"/>
    </source>
</evidence>
<accession>A0A433SZF5</accession>
<dbReference type="OrthoDB" id="2109241at2759"/>
<sequence length="187" mass="20888">MRIPLDPIKLTSVLPLYAVPRGPILAATDMFVIVKFGANESLLVNPSCAVINLLTSIKRRAGFAHTNKTIDLSDENGLVKDLDVHKFENATKFLTSHETYILVQKEQMVEDGDSPVSSTLQYTYVPLLDRYTELFPNYRIHVQEVPESRRSKRARTGTKSPSPAGKLIGRAKAGKQEPAPKRSSRRK</sequence>
<dbReference type="InterPro" id="IPR039471">
    <property type="entry name" value="CXorf65-like"/>
</dbReference>
<evidence type="ECO:0000313" key="2">
    <source>
        <dbReference type="EMBL" id="RUS74688.1"/>
    </source>
</evidence>
<organism evidence="2 3">
    <name type="scientific">Elysia chlorotica</name>
    <name type="common">Eastern emerald elysia</name>
    <name type="synonym">Sea slug</name>
    <dbReference type="NCBI Taxonomy" id="188477"/>
    <lineage>
        <taxon>Eukaryota</taxon>
        <taxon>Metazoa</taxon>
        <taxon>Spiralia</taxon>
        <taxon>Lophotrochozoa</taxon>
        <taxon>Mollusca</taxon>
        <taxon>Gastropoda</taxon>
        <taxon>Heterobranchia</taxon>
        <taxon>Euthyneura</taxon>
        <taxon>Panpulmonata</taxon>
        <taxon>Sacoglossa</taxon>
        <taxon>Placobranchoidea</taxon>
        <taxon>Plakobranchidae</taxon>
        <taxon>Elysia</taxon>
    </lineage>
</organism>
<dbReference type="Pfam" id="PF15874">
    <property type="entry name" value="Il2rg"/>
    <property type="match status" value="1"/>
</dbReference>
<gene>
    <name evidence="2" type="ORF">EGW08_017546</name>
</gene>
<dbReference type="EMBL" id="RQTK01000808">
    <property type="protein sequence ID" value="RUS74688.1"/>
    <property type="molecule type" value="Genomic_DNA"/>
</dbReference>
<dbReference type="AlphaFoldDB" id="A0A433SZF5"/>
<proteinExistence type="predicted"/>
<name>A0A433SZF5_ELYCH</name>
<comment type="caution">
    <text evidence="2">The sequence shown here is derived from an EMBL/GenBank/DDBJ whole genome shotgun (WGS) entry which is preliminary data.</text>
</comment>
<keyword evidence="3" id="KW-1185">Reference proteome</keyword>
<dbReference type="Proteomes" id="UP000271974">
    <property type="component" value="Unassembled WGS sequence"/>
</dbReference>
<feature type="region of interest" description="Disordered" evidence="1">
    <location>
        <begin position="146"/>
        <end position="187"/>
    </location>
</feature>
<dbReference type="PANTHER" id="PTHR33887">
    <property type="entry name" value="PB1 DOMAIN-CONTAINING PROTEIN"/>
    <property type="match status" value="1"/>
</dbReference>
<evidence type="ECO:0000313" key="3">
    <source>
        <dbReference type="Proteomes" id="UP000271974"/>
    </source>
</evidence>
<dbReference type="PANTHER" id="PTHR33887:SF5">
    <property type="entry name" value="PB1 DOMAIN-CONTAINING PROTEIN"/>
    <property type="match status" value="1"/>
</dbReference>
<reference evidence="2 3" key="1">
    <citation type="submission" date="2019-01" db="EMBL/GenBank/DDBJ databases">
        <title>A draft genome assembly of the solar-powered sea slug Elysia chlorotica.</title>
        <authorList>
            <person name="Cai H."/>
            <person name="Li Q."/>
            <person name="Fang X."/>
            <person name="Li J."/>
            <person name="Curtis N.E."/>
            <person name="Altenburger A."/>
            <person name="Shibata T."/>
            <person name="Feng M."/>
            <person name="Maeda T."/>
            <person name="Schwartz J.A."/>
            <person name="Shigenobu S."/>
            <person name="Lundholm N."/>
            <person name="Nishiyama T."/>
            <person name="Yang H."/>
            <person name="Hasebe M."/>
            <person name="Li S."/>
            <person name="Pierce S.K."/>
            <person name="Wang J."/>
        </authorList>
    </citation>
    <scope>NUCLEOTIDE SEQUENCE [LARGE SCALE GENOMIC DNA]</scope>
    <source>
        <strain evidence="2">EC2010</strain>
        <tissue evidence="2">Whole organism of an adult</tissue>
    </source>
</reference>
<protein>
    <submittedName>
        <fullName evidence="2">Uncharacterized protein</fullName>
    </submittedName>
</protein>